<keyword evidence="3" id="KW-1185">Reference proteome</keyword>
<feature type="region of interest" description="Disordered" evidence="1">
    <location>
        <begin position="1"/>
        <end position="97"/>
    </location>
</feature>
<comment type="caution">
    <text evidence="2">The sequence shown here is derived from an EMBL/GenBank/DDBJ whole genome shotgun (WGS) entry which is preliminary data.</text>
</comment>
<proteinExistence type="predicted"/>
<sequence length="140" mass="15080">MRPYVKSQPHTPTGLPNIKQYCEQQLKESSMGDESGGRSEGGDIGEGEGRGGDGDKGHSKKMVRIQYMINSGNSRYNQNRSSRSVSNSRGAGGRCGGSSNLDAFNSCGDDSSVTSWAIGWKNGFSIPFWNSNSSAFFSCY</sequence>
<evidence type="ECO:0000256" key="1">
    <source>
        <dbReference type="SAM" id="MobiDB-lite"/>
    </source>
</evidence>
<feature type="compositionally biased region" description="Low complexity" evidence="1">
    <location>
        <begin position="70"/>
        <end position="89"/>
    </location>
</feature>
<protein>
    <submittedName>
        <fullName evidence="2">Uncharacterized protein</fullName>
    </submittedName>
</protein>
<name>A0A397IYT4_9GLOM</name>
<dbReference type="EMBL" id="PQFF01000132">
    <property type="protein sequence ID" value="RHZ79762.1"/>
    <property type="molecule type" value="Genomic_DNA"/>
</dbReference>
<accession>A0A397IYT4</accession>
<dbReference type="Proteomes" id="UP000266861">
    <property type="component" value="Unassembled WGS sequence"/>
</dbReference>
<feature type="compositionally biased region" description="Basic and acidic residues" evidence="1">
    <location>
        <begin position="35"/>
        <end position="57"/>
    </location>
</feature>
<organism evidence="2 3">
    <name type="scientific">Diversispora epigaea</name>
    <dbReference type="NCBI Taxonomy" id="1348612"/>
    <lineage>
        <taxon>Eukaryota</taxon>
        <taxon>Fungi</taxon>
        <taxon>Fungi incertae sedis</taxon>
        <taxon>Mucoromycota</taxon>
        <taxon>Glomeromycotina</taxon>
        <taxon>Glomeromycetes</taxon>
        <taxon>Diversisporales</taxon>
        <taxon>Diversisporaceae</taxon>
        <taxon>Diversispora</taxon>
    </lineage>
</organism>
<evidence type="ECO:0000313" key="3">
    <source>
        <dbReference type="Proteomes" id="UP000266861"/>
    </source>
</evidence>
<reference evidence="2 3" key="1">
    <citation type="submission" date="2018-08" db="EMBL/GenBank/DDBJ databases">
        <title>Genome and evolution of the arbuscular mycorrhizal fungus Diversispora epigaea (formerly Glomus versiforme) and its bacterial endosymbionts.</title>
        <authorList>
            <person name="Sun X."/>
            <person name="Fei Z."/>
            <person name="Harrison M."/>
        </authorList>
    </citation>
    <scope>NUCLEOTIDE SEQUENCE [LARGE SCALE GENOMIC DNA]</scope>
    <source>
        <strain evidence="2 3">IT104</strain>
    </source>
</reference>
<gene>
    <name evidence="2" type="ORF">Glove_141g12</name>
</gene>
<evidence type="ECO:0000313" key="2">
    <source>
        <dbReference type="EMBL" id="RHZ79762.1"/>
    </source>
</evidence>
<dbReference type="AlphaFoldDB" id="A0A397IYT4"/>